<comment type="caution">
    <text evidence="6">The sequence shown here is derived from an EMBL/GenBank/DDBJ whole genome shotgun (WGS) entry which is preliminary data.</text>
</comment>
<organism evidence="6 7">
    <name type="scientific">Suilimivivens aceti</name>
    <dbReference type="NCBI Taxonomy" id="2981774"/>
    <lineage>
        <taxon>Bacteria</taxon>
        <taxon>Bacillati</taxon>
        <taxon>Bacillota</taxon>
        <taxon>Clostridia</taxon>
        <taxon>Lachnospirales</taxon>
        <taxon>Lachnospiraceae</taxon>
        <taxon>Suilimivivens</taxon>
    </lineage>
</organism>
<keyword evidence="2" id="KW-0805">Transcription regulation</keyword>
<dbReference type="InterPro" id="IPR028082">
    <property type="entry name" value="Peripla_BP_I"/>
</dbReference>
<dbReference type="Proteomes" id="UP001652432">
    <property type="component" value="Unassembled WGS sequence"/>
</dbReference>
<name>A0ABT2T476_9FIRM</name>
<evidence type="ECO:0000256" key="3">
    <source>
        <dbReference type="ARBA" id="ARBA00023125"/>
    </source>
</evidence>
<evidence type="ECO:0000259" key="5">
    <source>
        <dbReference type="PROSITE" id="PS50932"/>
    </source>
</evidence>
<dbReference type="CDD" id="cd06267">
    <property type="entry name" value="PBP1_LacI_sugar_binding-like"/>
    <property type="match status" value="1"/>
</dbReference>
<keyword evidence="1" id="KW-0678">Repressor</keyword>
<dbReference type="SMART" id="SM00354">
    <property type="entry name" value="HTH_LACI"/>
    <property type="match status" value="1"/>
</dbReference>
<evidence type="ECO:0000256" key="2">
    <source>
        <dbReference type="ARBA" id="ARBA00023015"/>
    </source>
</evidence>
<dbReference type="Pfam" id="PF13377">
    <property type="entry name" value="Peripla_BP_3"/>
    <property type="match status" value="1"/>
</dbReference>
<sequence>MVSMKDISAACGVSIATVSKALNDHNDIGSETKQHIKQVAKEMGYLPNSAAKALKTNRTYNIGVLFSDDNHSGLTHDYFAFVLDSFKSTAERKGYDITFINVSRSKDRRMSYLEHSRYRGFDGVAVVCVNFYDPEVEELVRSEIPVITVDHVFNNRISIVSDNVKGMRDLLTYIYKQGHRKIAYIHGVDSSVTRNRLSSFYHTAEELGLYVPDEYVLEAPYRDAAAARIMTEKLLDLRTPPTCICYPDDFSAFGGMNAIMERGLKIPEDVSVAGYDGIRAGMHIEPQLTTVKQDTARLGRCAAEKLISLIERPKSTIIEQVVVEGKVLEGRSVGKR</sequence>
<keyword evidence="7" id="KW-1185">Reference proteome</keyword>
<dbReference type="SUPFAM" id="SSF47413">
    <property type="entry name" value="lambda repressor-like DNA-binding domains"/>
    <property type="match status" value="1"/>
</dbReference>
<proteinExistence type="predicted"/>
<dbReference type="Gene3D" id="1.10.260.40">
    <property type="entry name" value="lambda repressor-like DNA-binding domains"/>
    <property type="match status" value="1"/>
</dbReference>
<accession>A0ABT2T476</accession>
<dbReference type="PANTHER" id="PTHR30146:SF148">
    <property type="entry name" value="HTH-TYPE TRANSCRIPTIONAL REPRESSOR PURR-RELATED"/>
    <property type="match status" value="1"/>
</dbReference>
<keyword evidence="3" id="KW-0238">DNA-binding</keyword>
<dbReference type="PROSITE" id="PS50932">
    <property type="entry name" value="HTH_LACI_2"/>
    <property type="match status" value="1"/>
</dbReference>
<dbReference type="SUPFAM" id="SSF53822">
    <property type="entry name" value="Periplasmic binding protein-like I"/>
    <property type="match status" value="1"/>
</dbReference>
<evidence type="ECO:0000313" key="6">
    <source>
        <dbReference type="EMBL" id="MCU6745053.1"/>
    </source>
</evidence>
<reference evidence="6 7" key="1">
    <citation type="journal article" date="2021" name="ISME Commun">
        <title>Automated analysis of genomic sequences facilitates high-throughput and comprehensive description of bacteria.</title>
        <authorList>
            <person name="Hitch T.C.A."/>
        </authorList>
    </citation>
    <scope>NUCLEOTIDE SEQUENCE [LARGE SCALE GENOMIC DNA]</scope>
    <source>
        <strain evidence="6 7">Sanger_18</strain>
    </source>
</reference>
<dbReference type="Gene3D" id="3.40.50.2300">
    <property type="match status" value="2"/>
</dbReference>
<gene>
    <name evidence="6" type="ORF">OCV77_11225</name>
</gene>
<keyword evidence="4" id="KW-0804">Transcription</keyword>
<protein>
    <submittedName>
        <fullName evidence="6">LacI family transcriptional regulator</fullName>
    </submittedName>
</protein>
<dbReference type="InterPro" id="IPR000843">
    <property type="entry name" value="HTH_LacI"/>
</dbReference>
<evidence type="ECO:0000256" key="4">
    <source>
        <dbReference type="ARBA" id="ARBA00023163"/>
    </source>
</evidence>
<dbReference type="Pfam" id="PF00356">
    <property type="entry name" value="LacI"/>
    <property type="match status" value="1"/>
</dbReference>
<evidence type="ECO:0000313" key="7">
    <source>
        <dbReference type="Proteomes" id="UP001652432"/>
    </source>
</evidence>
<feature type="domain" description="HTH lacI-type" evidence="5">
    <location>
        <begin position="2"/>
        <end position="56"/>
    </location>
</feature>
<dbReference type="InterPro" id="IPR010982">
    <property type="entry name" value="Lambda_DNA-bd_dom_sf"/>
</dbReference>
<dbReference type="CDD" id="cd01392">
    <property type="entry name" value="HTH_LacI"/>
    <property type="match status" value="1"/>
</dbReference>
<dbReference type="RefSeq" id="WP_262575162.1">
    <property type="nucleotide sequence ID" value="NZ_JAOQKJ010000008.1"/>
</dbReference>
<dbReference type="InterPro" id="IPR046335">
    <property type="entry name" value="LacI/GalR-like_sensor"/>
</dbReference>
<dbReference type="PANTHER" id="PTHR30146">
    <property type="entry name" value="LACI-RELATED TRANSCRIPTIONAL REPRESSOR"/>
    <property type="match status" value="1"/>
</dbReference>
<dbReference type="EMBL" id="JAOQKJ010000008">
    <property type="protein sequence ID" value="MCU6745053.1"/>
    <property type="molecule type" value="Genomic_DNA"/>
</dbReference>
<evidence type="ECO:0000256" key="1">
    <source>
        <dbReference type="ARBA" id="ARBA00022491"/>
    </source>
</evidence>